<dbReference type="GO" id="GO:0016020">
    <property type="term" value="C:membrane"/>
    <property type="evidence" value="ECO:0007669"/>
    <property type="project" value="UniProtKB-SubCell"/>
</dbReference>
<keyword evidence="3 7" id="KW-0812">Transmembrane</keyword>
<feature type="region of interest" description="Disordered" evidence="6">
    <location>
        <begin position="211"/>
        <end position="240"/>
    </location>
</feature>
<evidence type="ECO:0000313" key="10">
    <source>
        <dbReference type="Proteomes" id="UP000654370"/>
    </source>
</evidence>
<evidence type="ECO:0000256" key="7">
    <source>
        <dbReference type="SAM" id="Phobius"/>
    </source>
</evidence>
<dbReference type="EMBL" id="JAEPQZ010000011">
    <property type="protein sequence ID" value="KAG2175665.1"/>
    <property type="molecule type" value="Genomic_DNA"/>
</dbReference>
<feature type="transmembrane region" description="Helical" evidence="7">
    <location>
        <begin position="172"/>
        <end position="193"/>
    </location>
</feature>
<evidence type="ECO:0000256" key="4">
    <source>
        <dbReference type="ARBA" id="ARBA00022989"/>
    </source>
</evidence>
<feature type="transmembrane region" description="Helical" evidence="7">
    <location>
        <begin position="72"/>
        <end position="92"/>
    </location>
</feature>
<feature type="transmembrane region" description="Helical" evidence="7">
    <location>
        <begin position="147"/>
        <end position="166"/>
    </location>
</feature>
<evidence type="ECO:0000256" key="6">
    <source>
        <dbReference type="SAM" id="MobiDB-lite"/>
    </source>
</evidence>
<keyword evidence="5 7" id="KW-0472">Membrane</keyword>
<dbReference type="InterPro" id="IPR024989">
    <property type="entry name" value="MFS_assoc_dom"/>
</dbReference>
<feature type="transmembrane region" description="Helical" evidence="7">
    <location>
        <begin position="492"/>
        <end position="509"/>
    </location>
</feature>
<protein>
    <recommendedName>
        <fullName evidence="8">Major facilitator superfamily (MFS) profile domain-containing protein</fullName>
    </recommendedName>
</protein>
<dbReference type="Proteomes" id="UP000654370">
    <property type="component" value="Unassembled WGS sequence"/>
</dbReference>
<dbReference type="InterPro" id="IPR036259">
    <property type="entry name" value="MFS_trans_sf"/>
</dbReference>
<dbReference type="PANTHER" id="PTHR16172:SF41">
    <property type="entry name" value="MAJOR FACILITATOR SUPERFAMILY DOMAIN-CONTAINING PROTEIN 6-LIKE"/>
    <property type="match status" value="1"/>
</dbReference>
<dbReference type="Gene3D" id="1.20.1250.20">
    <property type="entry name" value="MFS general substrate transporter like domains"/>
    <property type="match status" value="2"/>
</dbReference>
<evidence type="ECO:0000256" key="3">
    <source>
        <dbReference type="ARBA" id="ARBA00022692"/>
    </source>
</evidence>
<comment type="similarity">
    <text evidence="2">Belongs to the major facilitator superfamily. MFSD6 family.</text>
</comment>
<keyword evidence="4 7" id="KW-1133">Transmembrane helix</keyword>
<feature type="domain" description="Major facilitator superfamily (MFS) profile" evidence="8">
    <location>
        <begin position="332"/>
        <end position="563"/>
    </location>
</feature>
<feature type="transmembrane region" description="Helical" evidence="7">
    <location>
        <begin position="463"/>
        <end position="486"/>
    </location>
</feature>
<feature type="transmembrane region" description="Helical" evidence="7">
    <location>
        <begin position="364"/>
        <end position="386"/>
    </location>
</feature>
<dbReference type="PROSITE" id="PS50850">
    <property type="entry name" value="MFS"/>
    <property type="match status" value="1"/>
</dbReference>
<dbReference type="GO" id="GO:0022857">
    <property type="term" value="F:transmembrane transporter activity"/>
    <property type="evidence" value="ECO:0007669"/>
    <property type="project" value="InterPro"/>
</dbReference>
<comment type="caution">
    <text evidence="9">The sequence shown here is derived from an EMBL/GenBank/DDBJ whole genome shotgun (WGS) entry which is preliminary data.</text>
</comment>
<evidence type="ECO:0000256" key="5">
    <source>
        <dbReference type="ARBA" id="ARBA00023136"/>
    </source>
</evidence>
<dbReference type="SUPFAM" id="SSF103473">
    <property type="entry name" value="MFS general substrate transporter"/>
    <property type="match status" value="2"/>
</dbReference>
<evidence type="ECO:0000313" key="9">
    <source>
        <dbReference type="EMBL" id="KAG2175665.1"/>
    </source>
</evidence>
<sequence length="563" mass="61129">MPYISAKLLYTFLFACQGSAPVYLALFYSEQLGLKRDQIGILAAIAPFVSAIACPLWTAVADKTKTHRYIMCIIHTLATIAIVSVMGIPVLVQSIEDEKARNSLTIVLAGAASLCFAFFGVPVGPLVDGGVLKILGKNKDQYGRQRMFGSISFGIASSLVGAIADWTQDMNAIFYVYATSSVFFILVAGNTFFKAEKVELIAGAKPFLMRPSSRSSGFRASPSAVGSDLRSNPEADGSRARRKVISRFSVQDPDIPDIESSDEEDLIPIRENEIQRLVQFATESSIIEAVNLSNPPASRRRSSATDNASIDSSYSALEPIPTTFLELIKQPKVFLFFITMMLMGVAINMVLSFFFIFLRDELEASSTLTGMTGLVGAATELLFFFYSKDLIRAIGIKSLIVLGHVLTIVRVFAYTLLPKSPSAAWIALGLHLLNGIAFSALWSAGVVQADELAPPSLQATSQGVLAAMYAGIGAGLGSLIGGVVYQHFGATAMFYTVIAVTLFSLEIYLEANTQYGLRSAFNATSKILKGVWQWIEYKRGRGRVVPRWRAGTGAIRLEDDEQQ</sequence>
<feature type="compositionally biased region" description="Low complexity" evidence="6">
    <location>
        <begin position="211"/>
        <end position="224"/>
    </location>
</feature>
<dbReference type="Pfam" id="PF12832">
    <property type="entry name" value="MFS_1_like"/>
    <property type="match status" value="1"/>
</dbReference>
<evidence type="ECO:0000256" key="1">
    <source>
        <dbReference type="ARBA" id="ARBA00004141"/>
    </source>
</evidence>
<accession>A0A8H7PL24</accession>
<dbReference type="AlphaFoldDB" id="A0A8H7PL24"/>
<dbReference type="InterPro" id="IPR051717">
    <property type="entry name" value="MFS_MFSD6"/>
</dbReference>
<feature type="transmembrane region" description="Helical" evidence="7">
    <location>
        <begin position="104"/>
        <end position="127"/>
    </location>
</feature>
<feature type="transmembrane region" description="Helical" evidence="7">
    <location>
        <begin position="423"/>
        <end position="442"/>
    </location>
</feature>
<feature type="transmembrane region" description="Helical" evidence="7">
    <location>
        <begin position="40"/>
        <end position="60"/>
    </location>
</feature>
<comment type="subcellular location">
    <subcellularLocation>
        <location evidence="1">Membrane</location>
        <topology evidence="1">Multi-pass membrane protein</topology>
    </subcellularLocation>
</comment>
<feature type="transmembrane region" description="Helical" evidence="7">
    <location>
        <begin position="333"/>
        <end position="358"/>
    </location>
</feature>
<dbReference type="OrthoDB" id="515887at2759"/>
<evidence type="ECO:0000256" key="2">
    <source>
        <dbReference type="ARBA" id="ARBA00005241"/>
    </source>
</evidence>
<reference evidence="9" key="1">
    <citation type="submission" date="2020-12" db="EMBL/GenBank/DDBJ databases">
        <title>Metabolic potential, ecology and presence of endohyphal bacteria is reflected in genomic diversity of Mucoromycotina.</title>
        <authorList>
            <person name="Muszewska A."/>
            <person name="Okrasinska A."/>
            <person name="Steczkiewicz K."/>
            <person name="Drgas O."/>
            <person name="Orlowska M."/>
            <person name="Perlinska-Lenart U."/>
            <person name="Aleksandrzak-Piekarczyk T."/>
            <person name="Szatraj K."/>
            <person name="Zielenkiewicz U."/>
            <person name="Pilsyk S."/>
            <person name="Malc E."/>
            <person name="Mieczkowski P."/>
            <person name="Kruszewska J.S."/>
            <person name="Biernat P."/>
            <person name="Pawlowska J."/>
        </authorList>
    </citation>
    <scope>NUCLEOTIDE SEQUENCE</scope>
    <source>
        <strain evidence="9">WA0000067209</strain>
    </source>
</reference>
<proteinExistence type="inferred from homology"/>
<dbReference type="PANTHER" id="PTHR16172">
    <property type="entry name" value="MAJOR FACILITATOR SUPERFAMILY DOMAIN-CONTAINING PROTEIN 6-LIKE"/>
    <property type="match status" value="1"/>
</dbReference>
<feature type="transmembrane region" description="Helical" evidence="7">
    <location>
        <begin position="398"/>
        <end position="417"/>
    </location>
</feature>
<name>A0A8H7PL24_MORIS</name>
<gene>
    <name evidence="9" type="ORF">INT43_001312</name>
</gene>
<organism evidence="9 10">
    <name type="scientific">Mortierella isabellina</name>
    <name type="common">Filamentous fungus</name>
    <name type="synonym">Umbelopsis isabellina</name>
    <dbReference type="NCBI Taxonomy" id="91625"/>
    <lineage>
        <taxon>Eukaryota</taxon>
        <taxon>Fungi</taxon>
        <taxon>Fungi incertae sedis</taxon>
        <taxon>Mucoromycota</taxon>
        <taxon>Mucoromycotina</taxon>
        <taxon>Umbelopsidomycetes</taxon>
        <taxon>Umbelopsidales</taxon>
        <taxon>Umbelopsidaceae</taxon>
        <taxon>Umbelopsis</taxon>
    </lineage>
</organism>
<dbReference type="InterPro" id="IPR020846">
    <property type="entry name" value="MFS_dom"/>
</dbReference>
<evidence type="ECO:0000259" key="8">
    <source>
        <dbReference type="PROSITE" id="PS50850"/>
    </source>
</evidence>
<keyword evidence="10" id="KW-1185">Reference proteome</keyword>